<proteinExistence type="predicted"/>
<comment type="caution">
    <text evidence="2">The sequence shown here is derived from an EMBL/GenBank/DDBJ whole genome shotgun (WGS) entry which is preliminary data.</text>
</comment>
<protein>
    <submittedName>
        <fullName evidence="2">Uncharacterized protein</fullName>
    </submittedName>
</protein>
<sequence length="58" mass="6452">MHPAANHGVFRPNDDLSGKAPGRKAELSRVRWVERLGDRWVERLGDIVRGATGASVMR</sequence>
<name>X0RAS3_RHOWR</name>
<feature type="compositionally biased region" description="Basic and acidic residues" evidence="1">
    <location>
        <begin position="12"/>
        <end position="23"/>
    </location>
</feature>
<keyword evidence="3" id="KW-1185">Reference proteome</keyword>
<accession>X0RAS3</accession>
<evidence type="ECO:0000256" key="1">
    <source>
        <dbReference type="SAM" id="MobiDB-lite"/>
    </source>
</evidence>
<dbReference type="Proteomes" id="UP000019491">
    <property type="component" value="Unassembled WGS sequence"/>
</dbReference>
<dbReference type="AlphaFoldDB" id="X0RAS3"/>
<dbReference type="EMBL" id="BAWF01000049">
    <property type="protein sequence ID" value="GAF48095.1"/>
    <property type="molecule type" value="Genomic_DNA"/>
</dbReference>
<reference evidence="2 3" key="1">
    <citation type="submission" date="2014-02" db="EMBL/GenBank/DDBJ databases">
        <title>Whole genome shotgun sequence of Rhodococcus wratislaviensis NBRC 100605.</title>
        <authorList>
            <person name="Hosoyama A."/>
            <person name="Tsuchikane K."/>
            <person name="Yoshida I."/>
            <person name="Ohji S."/>
            <person name="Ichikawa N."/>
            <person name="Yamazoe A."/>
            <person name="Fujita N."/>
        </authorList>
    </citation>
    <scope>NUCLEOTIDE SEQUENCE [LARGE SCALE GENOMIC DNA]</scope>
    <source>
        <strain evidence="2 3">NBRC 100605</strain>
    </source>
</reference>
<feature type="region of interest" description="Disordered" evidence="1">
    <location>
        <begin position="1"/>
        <end position="23"/>
    </location>
</feature>
<gene>
    <name evidence="2" type="ORF">RW1_049_00010</name>
</gene>
<organism evidence="2 3">
    <name type="scientific">Rhodococcus wratislaviensis NBRC 100605</name>
    <dbReference type="NCBI Taxonomy" id="1219028"/>
    <lineage>
        <taxon>Bacteria</taxon>
        <taxon>Bacillati</taxon>
        <taxon>Actinomycetota</taxon>
        <taxon>Actinomycetes</taxon>
        <taxon>Mycobacteriales</taxon>
        <taxon>Nocardiaceae</taxon>
        <taxon>Rhodococcus</taxon>
    </lineage>
</organism>
<evidence type="ECO:0000313" key="2">
    <source>
        <dbReference type="EMBL" id="GAF48095.1"/>
    </source>
</evidence>
<evidence type="ECO:0000313" key="3">
    <source>
        <dbReference type="Proteomes" id="UP000019491"/>
    </source>
</evidence>